<protein>
    <recommendedName>
        <fullName evidence="4">Secreted protein</fullName>
    </recommendedName>
</protein>
<reference evidence="2 3" key="1">
    <citation type="submission" date="2018-05" db="EMBL/GenBank/DDBJ databases">
        <title>Genome sequencing and assembly of the regulated plant pathogen Lachnellula willkommii and related sister species for the development of diagnostic species identification markers.</title>
        <authorList>
            <person name="Giroux E."/>
            <person name="Bilodeau G."/>
        </authorList>
    </citation>
    <scope>NUCLEOTIDE SEQUENCE [LARGE SCALE GENOMIC DNA]</scope>
    <source>
        <strain evidence="2 3">CBS 172.35</strain>
    </source>
</reference>
<organism evidence="2 3">
    <name type="scientific">Lachnellula willkommii</name>
    <dbReference type="NCBI Taxonomy" id="215461"/>
    <lineage>
        <taxon>Eukaryota</taxon>
        <taxon>Fungi</taxon>
        <taxon>Dikarya</taxon>
        <taxon>Ascomycota</taxon>
        <taxon>Pezizomycotina</taxon>
        <taxon>Leotiomycetes</taxon>
        <taxon>Helotiales</taxon>
        <taxon>Lachnaceae</taxon>
        <taxon>Lachnellula</taxon>
    </lineage>
</organism>
<accession>A0A559M4T4</accession>
<dbReference type="EMBL" id="QGML01002022">
    <property type="protein sequence ID" value="TVY87977.1"/>
    <property type="molecule type" value="Genomic_DNA"/>
</dbReference>
<evidence type="ECO:0000256" key="1">
    <source>
        <dbReference type="SAM" id="SignalP"/>
    </source>
</evidence>
<keyword evidence="3" id="KW-1185">Reference proteome</keyword>
<proteinExistence type="predicted"/>
<evidence type="ECO:0000313" key="2">
    <source>
        <dbReference type="EMBL" id="TVY87977.1"/>
    </source>
</evidence>
<sequence length="160" mass="16705">MHFAAWLLSMTAALSATVSGNALPFSLKHVFSAQITIIPSLSPIYIPGGVKAVEQIAGGGITGDAVNGTIISGFAYPSLYNNKTLDVPSIVLFGRTDDNQTFYVSESGVGTMAAQITQINLVINGTKYQEINDGFLLASVVPTNATSIVVEAYLVSNCAS</sequence>
<dbReference type="AlphaFoldDB" id="A0A559M4T4"/>
<keyword evidence="1" id="KW-0732">Signal</keyword>
<comment type="caution">
    <text evidence="2">The sequence shown here is derived from an EMBL/GenBank/DDBJ whole genome shotgun (WGS) entry which is preliminary data.</text>
</comment>
<evidence type="ECO:0000313" key="3">
    <source>
        <dbReference type="Proteomes" id="UP000315522"/>
    </source>
</evidence>
<feature type="signal peptide" evidence="1">
    <location>
        <begin position="1"/>
        <end position="22"/>
    </location>
</feature>
<feature type="chain" id="PRO_5022184084" description="Secreted protein" evidence="1">
    <location>
        <begin position="23"/>
        <end position="160"/>
    </location>
</feature>
<evidence type="ECO:0008006" key="4">
    <source>
        <dbReference type="Google" id="ProtNLM"/>
    </source>
</evidence>
<dbReference type="Pfam" id="PF11578">
    <property type="entry name" value="DUF3237"/>
    <property type="match status" value="1"/>
</dbReference>
<dbReference type="Gene3D" id="2.40.160.20">
    <property type="match status" value="1"/>
</dbReference>
<gene>
    <name evidence="2" type="ORF">LAWI1_G006521</name>
</gene>
<name>A0A559M4T4_9HELO</name>
<dbReference type="Proteomes" id="UP000315522">
    <property type="component" value="Unassembled WGS sequence"/>
</dbReference>